<organism evidence="12 13">
    <name type="scientific">Fluctibacter corallii</name>
    <dbReference type="NCBI Taxonomy" id="2984329"/>
    <lineage>
        <taxon>Bacteria</taxon>
        <taxon>Pseudomonadati</taxon>
        <taxon>Pseudomonadota</taxon>
        <taxon>Gammaproteobacteria</taxon>
        <taxon>Alteromonadales</taxon>
        <taxon>Alteromonadaceae</taxon>
        <taxon>Fluctibacter</taxon>
    </lineage>
</organism>
<dbReference type="Pfam" id="PF01931">
    <property type="entry name" value="NTPase_I-T"/>
    <property type="match status" value="1"/>
</dbReference>
<comment type="similarity">
    <text evidence="10">Belongs to the YjjX NTPase family.</text>
</comment>
<name>A0ABT3A424_9ALTE</name>
<feature type="binding site" evidence="10">
    <location>
        <position position="69"/>
    </location>
    <ligand>
        <name>Mg(2+)</name>
        <dbReference type="ChEBI" id="CHEBI:18420"/>
    </ligand>
</feature>
<proteinExistence type="inferred from homology"/>
<keyword evidence="2 10" id="KW-0479">Metal-binding</keyword>
<evidence type="ECO:0000259" key="11">
    <source>
        <dbReference type="Pfam" id="PF01931"/>
    </source>
</evidence>
<evidence type="ECO:0000256" key="7">
    <source>
        <dbReference type="ARBA" id="ARBA00023211"/>
    </source>
</evidence>
<dbReference type="GO" id="GO:0016787">
    <property type="term" value="F:hydrolase activity"/>
    <property type="evidence" value="ECO:0007669"/>
    <property type="project" value="UniProtKB-KW"/>
</dbReference>
<dbReference type="InterPro" id="IPR002786">
    <property type="entry name" value="Non_canon_purine_NTPase"/>
</dbReference>
<comment type="caution">
    <text evidence="12">The sequence shown here is derived from an EMBL/GenBank/DDBJ whole genome shotgun (WGS) entry which is preliminary data.</text>
</comment>
<sequence length="181" mass="19639">MNPLRIIVGSTNPVKINAAKEAFSSVYPEREVICEGVKSPSGVPDQPMNSHDTLLGAQNRVSYLVKHHDADFYTAMEGGVDRFDYGSSTFAYVVISDGDVTTVGRSANLPIPEHVFNRLDEGKELGTLMDEAFGTHNVKQQGGAIGLLTNGVQTRTSAYTQALTMAMGRFLHPAFFAGEER</sequence>
<keyword evidence="13" id="KW-1185">Reference proteome</keyword>
<dbReference type="EMBL" id="JAOWKX010000001">
    <property type="protein sequence ID" value="MCV2883370.1"/>
    <property type="molecule type" value="Genomic_DNA"/>
</dbReference>
<evidence type="ECO:0000256" key="3">
    <source>
        <dbReference type="ARBA" id="ARBA00022741"/>
    </source>
</evidence>
<comment type="caution">
    <text evidence="10">Lacks conserved residue(s) required for the propagation of feature annotation.</text>
</comment>
<dbReference type="EC" id="3.6.1.73" evidence="10"/>
<comment type="cofactor">
    <cofactor evidence="10">
        <name>Mg(2+)</name>
        <dbReference type="ChEBI" id="CHEBI:18420"/>
    </cofactor>
    <cofactor evidence="10">
        <name>Mn(2+)</name>
        <dbReference type="ChEBI" id="CHEBI:29035"/>
    </cofactor>
    <text evidence="10">Binds 1 divalent metal cation per subunit; can use either Mg(2+) or Mn(2+).</text>
</comment>
<dbReference type="RefSeq" id="WP_263710570.1">
    <property type="nucleotide sequence ID" value="NZ_JAOWKX010000001.1"/>
</dbReference>
<accession>A0ABT3A424</accession>
<keyword evidence="5 10" id="KW-0460">Magnesium</keyword>
<evidence type="ECO:0000256" key="9">
    <source>
        <dbReference type="ARBA" id="ARBA00048781"/>
    </source>
</evidence>
<dbReference type="PANTHER" id="PTHR34699">
    <property type="match status" value="1"/>
</dbReference>
<dbReference type="SUPFAM" id="SSF52972">
    <property type="entry name" value="ITPase-like"/>
    <property type="match status" value="1"/>
</dbReference>
<dbReference type="InterPro" id="IPR029001">
    <property type="entry name" value="ITPase-like_fam"/>
</dbReference>
<keyword evidence="7 10" id="KW-0464">Manganese</keyword>
<keyword evidence="3 10" id="KW-0547">Nucleotide-binding</keyword>
<feature type="binding site" evidence="10">
    <location>
        <begin position="10"/>
        <end position="15"/>
    </location>
    <ligand>
        <name>substrate</name>
    </ligand>
</feature>
<comment type="subunit">
    <text evidence="10">Homodimer.</text>
</comment>
<evidence type="ECO:0000313" key="12">
    <source>
        <dbReference type="EMBL" id="MCV2883370.1"/>
    </source>
</evidence>
<comment type="function">
    <text evidence="10">Phosphatase that hydrolyzes non-canonical purine nucleotides such as XTP and ITP to their respective diphosphate derivatives. Probably excludes non-canonical purines from DNA/RNA precursor pool, thus preventing their incorporation into DNA/RNA and avoiding chromosomal lesions.</text>
</comment>
<dbReference type="NCBIfam" id="TIGR00258">
    <property type="entry name" value="inosine/xanthosine triphosphatase"/>
    <property type="match status" value="1"/>
</dbReference>
<evidence type="ECO:0000256" key="10">
    <source>
        <dbReference type="HAMAP-Rule" id="MF_00648"/>
    </source>
</evidence>
<feature type="binding site" evidence="10">
    <location>
        <begin position="69"/>
        <end position="70"/>
    </location>
    <ligand>
        <name>substrate</name>
    </ligand>
</feature>
<comment type="cofactor">
    <cofactor evidence="1">
        <name>Mn(2+)</name>
        <dbReference type="ChEBI" id="CHEBI:29035"/>
    </cofactor>
</comment>
<protein>
    <recommendedName>
        <fullName evidence="10">Inosine/xanthosine triphosphatase</fullName>
        <shortName evidence="10">ITPase/XTPase</shortName>
        <ecNumber evidence="10">3.6.1.73</ecNumber>
    </recommendedName>
    <alternativeName>
        <fullName evidence="10">Non-canonical purine NTP phosphatase</fullName>
    </alternativeName>
    <alternativeName>
        <fullName evidence="10">Non-standard purine NTP phosphatase</fullName>
    </alternativeName>
    <alternativeName>
        <fullName evidence="10">Nucleoside-triphosphate phosphatase</fullName>
        <shortName evidence="10">NTPase</shortName>
    </alternativeName>
</protein>
<evidence type="ECO:0000256" key="2">
    <source>
        <dbReference type="ARBA" id="ARBA00022723"/>
    </source>
</evidence>
<gene>
    <name evidence="12" type="primary">yjjX</name>
    <name evidence="12" type="ORF">OE749_01495</name>
</gene>
<evidence type="ECO:0000256" key="4">
    <source>
        <dbReference type="ARBA" id="ARBA00022801"/>
    </source>
</evidence>
<dbReference type="HAMAP" id="MF_00648">
    <property type="entry name" value="Non_canon_purine_NTPase_YjjX"/>
    <property type="match status" value="1"/>
</dbReference>
<evidence type="ECO:0000256" key="6">
    <source>
        <dbReference type="ARBA" id="ARBA00023080"/>
    </source>
</evidence>
<keyword evidence="6 10" id="KW-0546">Nucleotide metabolism</keyword>
<dbReference type="InterPro" id="IPR026533">
    <property type="entry name" value="NTPase/PRRC1"/>
</dbReference>
<dbReference type="PANTHER" id="PTHR34699:SF2">
    <property type="entry name" value="NON-CANONICAL PURINE NTP PHOSPHATASE_PRRC1 DOMAIN-CONTAINING PROTEIN"/>
    <property type="match status" value="1"/>
</dbReference>
<reference evidence="12 13" key="1">
    <citation type="submission" date="2022-10" db="EMBL/GenBank/DDBJ databases">
        <title>Aestuariibacter sp. AA17 isolated from Montipora capitata coral fragment.</title>
        <authorList>
            <person name="Emsley S.A."/>
            <person name="Pfannmuller K.M."/>
            <person name="Loughran R.M."/>
            <person name="Shlafstein M."/>
            <person name="Papke E."/>
            <person name="Saw J.H."/>
            <person name="Ushijima B."/>
            <person name="Videau P."/>
        </authorList>
    </citation>
    <scope>NUCLEOTIDE SEQUENCE [LARGE SCALE GENOMIC DNA]</scope>
    <source>
        <strain evidence="12 13">AA17</strain>
    </source>
</reference>
<feature type="domain" description="Non-canonical purine NTP phosphatase/PRRC1" evidence="11">
    <location>
        <begin position="9"/>
        <end position="171"/>
    </location>
</feature>
<dbReference type="InterPro" id="IPR050299">
    <property type="entry name" value="YjjX_NTPase"/>
</dbReference>
<evidence type="ECO:0000256" key="8">
    <source>
        <dbReference type="ARBA" id="ARBA00048174"/>
    </source>
</evidence>
<evidence type="ECO:0000256" key="1">
    <source>
        <dbReference type="ARBA" id="ARBA00001936"/>
    </source>
</evidence>
<keyword evidence="4 10" id="KW-0378">Hydrolase</keyword>
<comment type="catalytic activity">
    <reaction evidence="9 10">
        <text>XTP + H2O = XDP + phosphate + H(+)</text>
        <dbReference type="Rhea" id="RHEA:28406"/>
        <dbReference type="ChEBI" id="CHEBI:15377"/>
        <dbReference type="ChEBI" id="CHEBI:15378"/>
        <dbReference type="ChEBI" id="CHEBI:43474"/>
        <dbReference type="ChEBI" id="CHEBI:59884"/>
        <dbReference type="ChEBI" id="CHEBI:61314"/>
        <dbReference type="EC" id="3.6.1.73"/>
    </reaction>
</comment>
<evidence type="ECO:0000313" key="13">
    <source>
        <dbReference type="Proteomes" id="UP001652504"/>
    </source>
</evidence>
<evidence type="ECO:0000256" key="5">
    <source>
        <dbReference type="ARBA" id="ARBA00022842"/>
    </source>
</evidence>
<comment type="catalytic activity">
    <reaction evidence="8 10">
        <text>ITP + H2O = IDP + phosphate + H(+)</text>
        <dbReference type="Rhea" id="RHEA:28330"/>
        <dbReference type="ChEBI" id="CHEBI:15377"/>
        <dbReference type="ChEBI" id="CHEBI:15378"/>
        <dbReference type="ChEBI" id="CHEBI:43474"/>
        <dbReference type="ChEBI" id="CHEBI:58280"/>
        <dbReference type="ChEBI" id="CHEBI:61402"/>
        <dbReference type="EC" id="3.6.1.73"/>
    </reaction>
</comment>
<dbReference type="NCBIfam" id="NF003459">
    <property type="entry name" value="PRK05074.1"/>
    <property type="match status" value="1"/>
</dbReference>
<dbReference type="Proteomes" id="UP001652504">
    <property type="component" value="Unassembled WGS sequence"/>
</dbReference>
<dbReference type="Gene3D" id="3.90.950.10">
    <property type="match status" value="1"/>
</dbReference>